<evidence type="ECO:0000256" key="4">
    <source>
        <dbReference type="ARBA" id="ARBA00022989"/>
    </source>
</evidence>
<sequence>MKKVGDIYKKFGTVFSLLILVIIVTAMNPKFLTLYNILNIFRQVSINGLIAFGMTFVILTGGIDLSVGSILGLTGVILGLMIKSGTPDVIAILIAIVFGTMLGAINGVLVSKIKLQPFIATLATMTMFRGITMIISDGIPFMGLTKNAPVLDYFSQGRFLKVPFPMIIFLLLLAVLLVLLQNTAFGRSVYALGGNEEAARLSSIPVIKVKTLVYVISGFLSSLAAIILTSRLSSSQPTAGMGFELDAIAAVVIGGTSLSGGKGKIFGTFLGALIIGVLNNGLNIIGVSAFYQQFIKGLVILFAVILDRKSTK</sequence>
<reference evidence="7 8" key="1">
    <citation type="submission" date="2023-03" db="EMBL/GenBank/DDBJ databases">
        <title>Complete genome sequence of Tepidibacter sp. SWIR-1, isolated from a deep-sea hydrothermal vent.</title>
        <authorList>
            <person name="Li X."/>
        </authorList>
    </citation>
    <scope>NUCLEOTIDE SEQUENCE [LARGE SCALE GENOMIC DNA]</scope>
    <source>
        <strain evidence="7 8">SWIR-1</strain>
    </source>
</reference>
<dbReference type="PANTHER" id="PTHR32196:SF72">
    <property type="entry name" value="RIBOSE IMPORT PERMEASE PROTEIN RBSC"/>
    <property type="match status" value="1"/>
</dbReference>
<dbReference type="InterPro" id="IPR001851">
    <property type="entry name" value="ABC_transp_permease"/>
</dbReference>
<organism evidence="7 8">
    <name type="scientific">Tepidibacter hydrothermalis</name>
    <dbReference type="NCBI Taxonomy" id="3036126"/>
    <lineage>
        <taxon>Bacteria</taxon>
        <taxon>Bacillati</taxon>
        <taxon>Bacillota</taxon>
        <taxon>Clostridia</taxon>
        <taxon>Peptostreptococcales</taxon>
        <taxon>Peptostreptococcaceae</taxon>
        <taxon>Tepidibacter</taxon>
    </lineage>
</organism>
<evidence type="ECO:0000313" key="7">
    <source>
        <dbReference type="EMBL" id="WFD12375.1"/>
    </source>
</evidence>
<evidence type="ECO:0000256" key="6">
    <source>
        <dbReference type="SAM" id="Phobius"/>
    </source>
</evidence>
<evidence type="ECO:0000256" key="1">
    <source>
        <dbReference type="ARBA" id="ARBA00004651"/>
    </source>
</evidence>
<feature type="transmembrane region" description="Helical" evidence="6">
    <location>
        <begin position="162"/>
        <end position="180"/>
    </location>
</feature>
<dbReference type="Proteomes" id="UP001222800">
    <property type="component" value="Chromosome"/>
</dbReference>
<accession>A0ABY8ELJ0</accession>
<evidence type="ECO:0000256" key="3">
    <source>
        <dbReference type="ARBA" id="ARBA00022692"/>
    </source>
</evidence>
<keyword evidence="2" id="KW-1003">Cell membrane</keyword>
<feature type="transmembrane region" description="Helical" evidence="6">
    <location>
        <begin position="40"/>
        <end position="58"/>
    </location>
</feature>
<protein>
    <submittedName>
        <fullName evidence="7">Ribose ABC transporter permease</fullName>
    </submittedName>
</protein>
<comment type="subcellular location">
    <subcellularLocation>
        <location evidence="1">Cell membrane</location>
        <topology evidence="1">Multi-pass membrane protein</topology>
    </subcellularLocation>
</comment>
<dbReference type="PANTHER" id="PTHR32196">
    <property type="entry name" value="ABC TRANSPORTER PERMEASE PROTEIN YPHD-RELATED-RELATED"/>
    <property type="match status" value="1"/>
</dbReference>
<name>A0ABY8ELJ0_9FIRM</name>
<dbReference type="Pfam" id="PF02653">
    <property type="entry name" value="BPD_transp_2"/>
    <property type="match status" value="1"/>
</dbReference>
<dbReference type="EMBL" id="CP120733">
    <property type="protein sequence ID" value="WFD12375.1"/>
    <property type="molecule type" value="Genomic_DNA"/>
</dbReference>
<evidence type="ECO:0000256" key="5">
    <source>
        <dbReference type="ARBA" id="ARBA00023136"/>
    </source>
</evidence>
<keyword evidence="4 6" id="KW-1133">Transmembrane helix</keyword>
<feature type="transmembrane region" description="Helical" evidence="6">
    <location>
        <begin position="7"/>
        <end position="28"/>
    </location>
</feature>
<dbReference type="CDD" id="cd06579">
    <property type="entry name" value="TM_PBP1_transp_AraH_like"/>
    <property type="match status" value="1"/>
</dbReference>
<keyword evidence="8" id="KW-1185">Reference proteome</keyword>
<keyword evidence="5 6" id="KW-0472">Membrane</keyword>
<evidence type="ECO:0000256" key="2">
    <source>
        <dbReference type="ARBA" id="ARBA00022475"/>
    </source>
</evidence>
<feature type="transmembrane region" description="Helical" evidence="6">
    <location>
        <begin position="212"/>
        <end position="232"/>
    </location>
</feature>
<gene>
    <name evidence="7" type="primary">rbsC</name>
    <name evidence="7" type="ORF">P4S50_12350</name>
</gene>
<feature type="transmembrane region" description="Helical" evidence="6">
    <location>
        <begin position="265"/>
        <end position="282"/>
    </location>
</feature>
<evidence type="ECO:0000313" key="8">
    <source>
        <dbReference type="Proteomes" id="UP001222800"/>
    </source>
</evidence>
<feature type="transmembrane region" description="Helical" evidence="6">
    <location>
        <begin position="89"/>
        <end position="111"/>
    </location>
</feature>
<keyword evidence="3 6" id="KW-0812">Transmembrane</keyword>
<feature type="transmembrane region" description="Helical" evidence="6">
    <location>
        <begin position="118"/>
        <end position="142"/>
    </location>
</feature>
<proteinExistence type="predicted"/>